<keyword evidence="1" id="KW-0004">4Fe-4S</keyword>
<protein>
    <submittedName>
        <fullName evidence="7">Molybdopterin-dependent oxidoreductase</fullName>
    </submittedName>
</protein>
<dbReference type="InterPro" id="IPR006311">
    <property type="entry name" value="TAT_signal"/>
</dbReference>
<dbReference type="InterPro" id="IPR050612">
    <property type="entry name" value="Prok_Mopterin_Oxidored"/>
</dbReference>
<keyword evidence="3" id="KW-0479">Metal-binding</keyword>
<organism evidence="7 8">
    <name type="scientific">Dehalobacter restrictus</name>
    <dbReference type="NCBI Taxonomy" id="55583"/>
    <lineage>
        <taxon>Bacteria</taxon>
        <taxon>Bacillati</taxon>
        <taxon>Bacillota</taxon>
        <taxon>Clostridia</taxon>
        <taxon>Eubacteriales</taxon>
        <taxon>Desulfitobacteriaceae</taxon>
        <taxon>Dehalobacter</taxon>
    </lineage>
</organism>
<dbReference type="Pfam" id="PF00384">
    <property type="entry name" value="Molybdopterin"/>
    <property type="match status" value="1"/>
</dbReference>
<feature type="domain" description="Molybdopterin oxidoreductase" evidence="6">
    <location>
        <begin position="246"/>
        <end position="620"/>
    </location>
</feature>
<evidence type="ECO:0000259" key="6">
    <source>
        <dbReference type="Pfam" id="PF00384"/>
    </source>
</evidence>
<evidence type="ECO:0000256" key="1">
    <source>
        <dbReference type="ARBA" id="ARBA00022485"/>
    </source>
</evidence>
<evidence type="ECO:0000256" key="4">
    <source>
        <dbReference type="ARBA" id="ARBA00022729"/>
    </source>
</evidence>
<dbReference type="PROSITE" id="PS51318">
    <property type="entry name" value="TAT"/>
    <property type="match status" value="1"/>
</dbReference>
<dbReference type="GO" id="GO:0051539">
    <property type="term" value="F:4 iron, 4 sulfur cluster binding"/>
    <property type="evidence" value="ECO:0007669"/>
    <property type="project" value="UniProtKB-KW"/>
</dbReference>
<dbReference type="SUPFAM" id="SSF53706">
    <property type="entry name" value="Formate dehydrogenase/DMSO reductase, domains 1-3"/>
    <property type="match status" value="1"/>
</dbReference>
<dbReference type="RefSeq" id="WP_019226240.1">
    <property type="nucleotide sequence ID" value="NZ_CP046996.1"/>
</dbReference>
<keyword evidence="1" id="KW-0408">Iron</keyword>
<keyword evidence="2" id="KW-0500">Molybdenum</keyword>
<evidence type="ECO:0000313" key="8">
    <source>
        <dbReference type="Proteomes" id="UP000430508"/>
    </source>
</evidence>
<dbReference type="InterPro" id="IPR009010">
    <property type="entry name" value="Asp_de-COase-like_dom_sf"/>
</dbReference>
<dbReference type="Gene3D" id="3.40.228.10">
    <property type="entry name" value="Dimethylsulfoxide Reductase, domain 2"/>
    <property type="match status" value="1"/>
</dbReference>
<dbReference type="GO" id="GO:0046872">
    <property type="term" value="F:metal ion binding"/>
    <property type="evidence" value="ECO:0007669"/>
    <property type="project" value="UniProtKB-KW"/>
</dbReference>
<name>A0A857DGU0_9FIRM</name>
<keyword evidence="1" id="KW-0411">Iron-sulfur</keyword>
<evidence type="ECO:0000256" key="3">
    <source>
        <dbReference type="ARBA" id="ARBA00022723"/>
    </source>
</evidence>
<dbReference type="PANTHER" id="PTHR43742:SF9">
    <property type="entry name" value="TETRATHIONATE REDUCTASE SUBUNIT A"/>
    <property type="match status" value="1"/>
</dbReference>
<keyword evidence="5" id="KW-0560">Oxidoreductase</keyword>
<proteinExistence type="predicted"/>
<dbReference type="GO" id="GO:0016491">
    <property type="term" value="F:oxidoreductase activity"/>
    <property type="evidence" value="ECO:0007669"/>
    <property type="project" value="UniProtKB-KW"/>
</dbReference>
<dbReference type="Gene3D" id="2.20.25.90">
    <property type="entry name" value="ADC-like domains"/>
    <property type="match status" value="1"/>
</dbReference>
<dbReference type="Gene3D" id="3.40.50.740">
    <property type="match status" value="2"/>
</dbReference>
<reference evidence="7 8" key="1">
    <citation type="submission" date="2019-12" db="EMBL/GenBank/DDBJ databases">
        <title>Sequence classification of anaerobic respiratory reductive dehalogenases: First we see many, then we see few.</title>
        <authorList>
            <person name="Molenda O."/>
            <person name="Puentes Jacome L.A."/>
            <person name="Cao X."/>
            <person name="Nesbo C.L."/>
            <person name="Tang S."/>
            <person name="Morson N."/>
            <person name="Patron J."/>
            <person name="Lomheim L."/>
            <person name="Wishart D.S."/>
            <person name="Edwards E.A."/>
        </authorList>
    </citation>
    <scope>NUCLEOTIDE SEQUENCE [LARGE SCALE GENOMIC DNA]</scope>
    <source>
        <strain evidence="7 8">12DCA</strain>
    </source>
</reference>
<dbReference type="Proteomes" id="UP000430508">
    <property type="component" value="Chromosome"/>
</dbReference>
<dbReference type="Gene3D" id="2.40.40.20">
    <property type="match status" value="1"/>
</dbReference>
<sequence length="889" mass="97976">MDQNKTGGGKGLTRRSFLKGSAGVMALVAMGGGLAYQSAAVFAGTDSAEQANGTEYVNGFCDGCLYKKCRTRYKIKDGVLLNVEGHPEGLYNKGNLCSRGQAQVMNLYNPWRTKTPLKRTNPKKGLDVDPGWVEITWEEALSITASKIKEAKSKDPRLFAMFSGFGAYHSLYMRPFATALGTPNIIFSPGCFCSGHSGSEILHGSFVECADPKYCKFKIDIGRGQLNNGSADGETQGDVDSVVDRGTRIIKVDPRNSTLFSSSEWVPIRPQTELAFVLSLEYVILHEIKTFDVEFVKNRTNASYLIGKDGFYVRHATSGKPLVWDAAANKPKEFDDETIGDLALEGSFEISGVPAQTAFSLIKDKIKDYTPEWQEKITTIPAAKIRYLAGELVKEACIGSTISIDGITLPYRPACISIYKGLTNHQFGHVAYYTAMTINILLGAFDVPGGSLGFNNFRYAKDEDGQPQIYHLGAVGNKIKFPPTTLDMSNLIPLAHDVGYQYTNTIKDPKKYWLDYAPKVGLFYGGNLFSKGGSIEEISQGLASLEFAAAIATVLDEHAHFADIILPEANHFETVFCYERIFERPSTQRDMYGPMGARKALVKPLYNGRHGDEILIDLAARIGTLPPTNGMAKGMNGIKGDIPPMTNKIQVVYDAWIKGKYGAEWDFNKVAELGQIVPPSLAEHEIYQYYYAPDKKIKLPIYNIFLQKTRVQMLEMLEKAGVEHPAGNNTIREVYQPIPHWFEGTEFPHGKDGFDMNLVGWRTPQFLHDVNNSTGNPVLQEVASHNPFYGKLILNTETAVKKGLNDGDMVFVENQHGVKIGPVPVKTSESIHPDAAGVAGGHHRKAFGMDPVNHTTPVSWNRLIPIAWNTIDPVTGAIEISPLIRISKA</sequence>
<dbReference type="InterPro" id="IPR006656">
    <property type="entry name" value="Mopterin_OxRdtase"/>
</dbReference>
<keyword evidence="4" id="KW-0732">Signal</keyword>
<gene>
    <name evidence="7" type="ORF">GQ588_03835</name>
</gene>
<evidence type="ECO:0000256" key="5">
    <source>
        <dbReference type="ARBA" id="ARBA00023002"/>
    </source>
</evidence>
<evidence type="ECO:0000313" key="7">
    <source>
        <dbReference type="EMBL" id="QGZ99837.1"/>
    </source>
</evidence>
<dbReference type="AlphaFoldDB" id="A0A857DGU0"/>
<evidence type="ECO:0000256" key="2">
    <source>
        <dbReference type="ARBA" id="ARBA00022505"/>
    </source>
</evidence>
<accession>A0A857DGU0</accession>
<dbReference type="EMBL" id="CP046996">
    <property type="protein sequence ID" value="QGZ99837.1"/>
    <property type="molecule type" value="Genomic_DNA"/>
</dbReference>
<dbReference type="PANTHER" id="PTHR43742">
    <property type="entry name" value="TRIMETHYLAMINE-N-OXIDE REDUCTASE"/>
    <property type="match status" value="1"/>
</dbReference>
<dbReference type="SUPFAM" id="SSF50692">
    <property type="entry name" value="ADC-like"/>
    <property type="match status" value="1"/>
</dbReference>